<protein>
    <recommendedName>
        <fullName evidence="3">RING-type E3 ubiquitin transferase</fullName>
        <ecNumber evidence="3">2.3.2.27</ecNumber>
    </recommendedName>
</protein>
<evidence type="ECO:0000259" key="11">
    <source>
        <dbReference type="PROSITE" id="PS50089"/>
    </source>
</evidence>
<gene>
    <name evidence="12" type="ORF">PHYEVI_LOCUS7489</name>
</gene>
<evidence type="ECO:0000256" key="3">
    <source>
        <dbReference type="ARBA" id="ARBA00012483"/>
    </source>
</evidence>
<evidence type="ECO:0000256" key="7">
    <source>
        <dbReference type="ARBA" id="ARBA00022786"/>
    </source>
</evidence>
<evidence type="ECO:0000256" key="2">
    <source>
        <dbReference type="ARBA" id="ARBA00004906"/>
    </source>
</evidence>
<evidence type="ECO:0000256" key="10">
    <source>
        <dbReference type="SAM" id="MobiDB-lite"/>
    </source>
</evidence>
<dbReference type="InterPro" id="IPR001841">
    <property type="entry name" value="Znf_RING"/>
</dbReference>
<dbReference type="SMART" id="SM00184">
    <property type="entry name" value="RING"/>
    <property type="match status" value="1"/>
</dbReference>
<feature type="compositionally biased region" description="Low complexity" evidence="10">
    <location>
        <begin position="296"/>
        <end position="313"/>
    </location>
</feature>
<dbReference type="AlphaFoldDB" id="A0A9N9TS12"/>
<proteinExistence type="predicted"/>
<evidence type="ECO:0000256" key="1">
    <source>
        <dbReference type="ARBA" id="ARBA00000900"/>
    </source>
</evidence>
<dbReference type="FunFam" id="3.30.40.10:FF:000069">
    <property type="entry name" value="E3 ubiquitin-protein ligase RNF115"/>
    <property type="match status" value="1"/>
</dbReference>
<dbReference type="Gene3D" id="3.30.40.10">
    <property type="entry name" value="Zinc/RING finger domain, C3HC4 (zinc finger)"/>
    <property type="match status" value="1"/>
</dbReference>
<evidence type="ECO:0000256" key="5">
    <source>
        <dbReference type="ARBA" id="ARBA00022723"/>
    </source>
</evidence>
<feature type="compositionally biased region" description="Polar residues" evidence="10">
    <location>
        <begin position="314"/>
        <end position="327"/>
    </location>
</feature>
<evidence type="ECO:0000256" key="9">
    <source>
        <dbReference type="PROSITE-ProRule" id="PRU00175"/>
    </source>
</evidence>
<reference evidence="12" key="1">
    <citation type="submission" date="2022-01" db="EMBL/GenBank/DDBJ databases">
        <authorList>
            <person name="King R."/>
        </authorList>
    </citation>
    <scope>NUCLEOTIDE SEQUENCE</scope>
</reference>
<dbReference type="GO" id="GO:0008270">
    <property type="term" value="F:zinc ion binding"/>
    <property type="evidence" value="ECO:0007669"/>
    <property type="project" value="UniProtKB-KW"/>
</dbReference>
<dbReference type="CDD" id="cd16667">
    <property type="entry name" value="RING-H2_RNF126-like"/>
    <property type="match status" value="1"/>
</dbReference>
<dbReference type="GO" id="GO:0005634">
    <property type="term" value="C:nucleus"/>
    <property type="evidence" value="ECO:0007669"/>
    <property type="project" value="TreeGrafter"/>
</dbReference>
<dbReference type="EMBL" id="OU900097">
    <property type="protein sequence ID" value="CAG9861146.1"/>
    <property type="molecule type" value="Genomic_DNA"/>
</dbReference>
<evidence type="ECO:0000256" key="8">
    <source>
        <dbReference type="ARBA" id="ARBA00022833"/>
    </source>
</evidence>
<feature type="domain" description="RING-type" evidence="11">
    <location>
        <begin position="217"/>
        <end position="258"/>
    </location>
</feature>
<dbReference type="Pfam" id="PF13639">
    <property type="entry name" value="zf-RING_2"/>
    <property type="match status" value="1"/>
</dbReference>
<dbReference type="InterPro" id="IPR013083">
    <property type="entry name" value="Znf_RING/FYVE/PHD"/>
</dbReference>
<dbReference type="SUPFAM" id="SSF57850">
    <property type="entry name" value="RING/U-box"/>
    <property type="match status" value="1"/>
</dbReference>
<comment type="pathway">
    <text evidence="2">Protein modification; protein ubiquitination.</text>
</comment>
<keyword evidence="13" id="KW-1185">Reference proteome</keyword>
<feature type="region of interest" description="Disordered" evidence="10">
    <location>
        <begin position="296"/>
        <end position="327"/>
    </location>
</feature>
<dbReference type="OrthoDB" id="8062037at2759"/>
<dbReference type="GO" id="GO:0061630">
    <property type="term" value="F:ubiquitin protein ligase activity"/>
    <property type="evidence" value="ECO:0007669"/>
    <property type="project" value="UniProtKB-EC"/>
</dbReference>
<evidence type="ECO:0000313" key="12">
    <source>
        <dbReference type="EMBL" id="CAG9861146.1"/>
    </source>
</evidence>
<keyword evidence="8" id="KW-0862">Zinc</keyword>
<dbReference type="Proteomes" id="UP001153712">
    <property type="component" value="Chromosome 4"/>
</dbReference>
<dbReference type="PANTHER" id="PTHR45931">
    <property type="entry name" value="SI:CH211-59O9.10"/>
    <property type="match status" value="1"/>
</dbReference>
<organism evidence="12 13">
    <name type="scientific">Phyllotreta striolata</name>
    <name type="common">Striped flea beetle</name>
    <name type="synonym">Crioceris striolata</name>
    <dbReference type="NCBI Taxonomy" id="444603"/>
    <lineage>
        <taxon>Eukaryota</taxon>
        <taxon>Metazoa</taxon>
        <taxon>Ecdysozoa</taxon>
        <taxon>Arthropoda</taxon>
        <taxon>Hexapoda</taxon>
        <taxon>Insecta</taxon>
        <taxon>Pterygota</taxon>
        <taxon>Neoptera</taxon>
        <taxon>Endopterygota</taxon>
        <taxon>Coleoptera</taxon>
        <taxon>Polyphaga</taxon>
        <taxon>Cucujiformia</taxon>
        <taxon>Chrysomeloidea</taxon>
        <taxon>Chrysomelidae</taxon>
        <taxon>Galerucinae</taxon>
        <taxon>Alticini</taxon>
        <taxon>Phyllotreta</taxon>
    </lineage>
</organism>
<evidence type="ECO:0000256" key="4">
    <source>
        <dbReference type="ARBA" id="ARBA00022679"/>
    </source>
</evidence>
<dbReference type="InterPro" id="IPR051834">
    <property type="entry name" value="RING_finger_E3_ligase"/>
</dbReference>
<keyword evidence="5" id="KW-0479">Metal-binding</keyword>
<sequence>MAEAAVEDRPTQKFYCHRCNNYFTNASANFTCPHCSDGFIEELQDTPDNTDYDNYEMIDVEDSEGTDQIMHDLMSNLPLHLMEERRTRTRSEGGHPMVSSGNGRRYANRARIGRPRTLTRIASANLRQHQHIPFENIIQDFILNLGVGVNWGTTGNMQLFLGNPGDYAWGREGLDAIVTQLLNQMESTGPPPVSKEIIDALPVVEVTDEQVSAKLQCSVCWEDFQSRENVRQLPCLHIYHEPCIRPWLELHGTCPICRQNLGSNEQRNSDNNQDSSGNTDNAVDIPYNILRSLFNSQSSSSSNSSSSGSFENSGMRTRSRSQSDSTM</sequence>
<comment type="catalytic activity">
    <reaction evidence="1">
        <text>S-ubiquitinyl-[E2 ubiquitin-conjugating enzyme]-L-cysteine + [acceptor protein]-L-lysine = [E2 ubiquitin-conjugating enzyme]-L-cysteine + N(6)-ubiquitinyl-[acceptor protein]-L-lysine.</text>
        <dbReference type="EC" id="2.3.2.27"/>
    </reaction>
</comment>
<name>A0A9N9TS12_PHYSR</name>
<dbReference type="PROSITE" id="PS50089">
    <property type="entry name" value="ZF_RING_2"/>
    <property type="match status" value="1"/>
</dbReference>
<evidence type="ECO:0000256" key="6">
    <source>
        <dbReference type="ARBA" id="ARBA00022771"/>
    </source>
</evidence>
<dbReference type="PANTHER" id="PTHR45931:SF3">
    <property type="entry name" value="RING ZINC FINGER-CONTAINING PROTEIN"/>
    <property type="match status" value="1"/>
</dbReference>
<keyword evidence="7" id="KW-0833">Ubl conjugation pathway</keyword>
<keyword evidence="4" id="KW-0808">Transferase</keyword>
<dbReference type="GO" id="GO:0006511">
    <property type="term" value="P:ubiquitin-dependent protein catabolic process"/>
    <property type="evidence" value="ECO:0007669"/>
    <property type="project" value="TreeGrafter"/>
</dbReference>
<dbReference type="GO" id="GO:0000209">
    <property type="term" value="P:protein polyubiquitination"/>
    <property type="evidence" value="ECO:0007669"/>
    <property type="project" value="UniProtKB-ARBA"/>
</dbReference>
<dbReference type="EC" id="2.3.2.27" evidence="3"/>
<keyword evidence="6 9" id="KW-0863">Zinc-finger</keyword>
<accession>A0A9N9TS12</accession>
<evidence type="ECO:0000313" key="13">
    <source>
        <dbReference type="Proteomes" id="UP001153712"/>
    </source>
</evidence>